<evidence type="ECO:0000259" key="7">
    <source>
        <dbReference type="PROSITE" id="PS50850"/>
    </source>
</evidence>
<feature type="transmembrane region" description="Helical" evidence="6">
    <location>
        <begin position="351"/>
        <end position="371"/>
    </location>
</feature>
<accession>A0A0D0KLF9</accession>
<dbReference type="InterPro" id="IPR050189">
    <property type="entry name" value="MFS_Efflux_Transporters"/>
</dbReference>
<dbReference type="InterPro" id="IPR036259">
    <property type="entry name" value="MFS_trans_sf"/>
</dbReference>
<feature type="transmembrane region" description="Helical" evidence="6">
    <location>
        <begin position="195"/>
        <end position="218"/>
    </location>
</feature>
<evidence type="ECO:0000256" key="5">
    <source>
        <dbReference type="ARBA" id="ARBA00023136"/>
    </source>
</evidence>
<dbReference type="AlphaFoldDB" id="A0A0D0KLF9"/>
<feature type="transmembrane region" description="Helical" evidence="6">
    <location>
        <begin position="321"/>
        <end position="345"/>
    </location>
</feature>
<feature type="transmembrane region" description="Helical" evidence="6">
    <location>
        <begin position="287"/>
        <end position="309"/>
    </location>
</feature>
<feature type="transmembrane region" description="Helical" evidence="6">
    <location>
        <begin position="233"/>
        <end position="251"/>
    </location>
</feature>
<evidence type="ECO:0000256" key="4">
    <source>
        <dbReference type="ARBA" id="ARBA00022989"/>
    </source>
</evidence>
<feature type="transmembrane region" description="Helical" evidence="6">
    <location>
        <begin position="124"/>
        <end position="148"/>
    </location>
</feature>
<feature type="transmembrane region" description="Helical" evidence="6">
    <location>
        <begin position="7"/>
        <end position="26"/>
    </location>
</feature>
<feature type="transmembrane region" description="Helical" evidence="6">
    <location>
        <begin position="91"/>
        <end position="112"/>
    </location>
</feature>
<reference evidence="8 9" key="1">
    <citation type="submission" date="2014-12" db="EMBL/GenBank/DDBJ databases">
        <title>16Stimator: statistical estimation of ribosomal gene copy numbers from draft genome assemblies.</title>
        <authorList>
            <person name="Perisin M.A."/>
            <person name="Vetter M."/>
            <person name="Gilbert J.A."/>
            <person name="Bergelson J."/>
        </authorList>
    </citation>
    <scope>NUCLEOTIDE SEQUENCE [LARGE SCALE GENOMIC DNA]</scope>
    <source>
        <strain evidence="8 9">MEJ086</strain>
    </source>
</reference>
<proteinExistence type="predicted"/>
<sequence>MFFIALGMFGLYAVEFGVVGILPAIMERYQISIVQAGWLVGFFALVIAICGPFMVLWLSKFNRKKLLVSALIVFSVCSALSAYAPTFASLMALRVPAALLHAVFFSVAFTTAKSLYPPERAAHATALAFTGTSVGLVLGVPATAWVAASFSYEAAFHFSAVANLIAAIGIWAMLPSGEQAKKNAQSPPLGVLRNAGLWLAILQTICVFAAMFSLYSYAVEYLVQTTGMDGQKISFLLVVFGVGGVLGNLFAGRTLGRALLATVFAYPLILSASYLIVMVFASASFTSMLAVCFVWGAAHTAGMVISQVWTVSSAPEAPEFVTSLFVSAGNLGVLAGSMTGAWFITWAGMNGAIWSGWLFSALATLLVVISVRLKRLQRIPQCVPAS</sequence>
<dbReference type="CDD" id="cd17324">
    <property type="entry name" value="MFS_NepI_like"/>
    <property type="match status" value="1"/>
</dbReference>
<evidence type="ECO:0000256" key="2">
    <source>
        <dbReference type="ARBA" id="ARBA00022475"/>
    </source>
</evidence>
<dbReference type="InterPro" id="IPR020846">
    <property type="entry name" value="MFS_dom"/>
</dbReference>
<dbReference type="PANTHER" id="PTHR43124">
    <property type="entry name" value="PURINE EFFLUX PUMP PBUE"/>
    <property type="match status" value="1"/>
</dbReference>
<dbReference type="PANTHER" id="PTHR43124:SF3">
    <property type="entry name" value="CHLORAMPHENICOL EFFLUX PUMP RV0191"/>
    <property type="match status" value="1"/>
</dbReference>
<feature type="transmembrane region" description="Helical" evidence="6">
    <location>
        <begin position="66"/>
        <end position="85"/>
    </location>
</feature>
<dbReference type="GO" id="GO:0022857">
    <property type="term" value="F:transmembrane transporter activity"/>
    <property type="evidence" value="ECO:0007669"/>
    <property type="project" value="InterPro"/>
</dbReference>
<feature type="transmembrane region" description="Helical" evidence="6">
    <location>
        <begin position="258"/>
        <end position="281"/>
    </location>
</feature>
<keyword evidence="3 6" id="KW-0812">Transmembrane</keyword>
<organism evidence="8 9">
    <name type="scientific">Pseudomonas fulva</name>
    <dbReference type="NCBI Taxonomy" id="47880"/>
    <lineage>
        <taxon>Bacteria</taxon>
        <taxon>Pseudomonadati</taxon>
        <taxon>Pseudomonadota</taxon>
        <taxon>Gammaproteobacteria</taxon>
        <taxon>Pseudomonadales</taxon>
        <taxon>Pseudomonadaceae</taxon>
        <taxon>Pseudomonas</taxon>
    </lineage>
</organism>
<dbReference type="GO" id="GO:0005886">
    <property type="term" value="C:plasma membrane"/>
    <property type="evidence" value="ECO:0007669"/>
    <property type="project" value="UniProtKB-SubCell"/>
</dbReference>
<dbReference type="Gene3D" id="1.20.1250.20">
    <property type="entry name" value="MFS general substrate transporter like domains"/>
    <property type="match status" value="1"/>
</dbReference>
<gene>
    <name evidence="8" type="ORF">RU08_12565</name>
</gene>
<dbReference type="PROSITE" id="PS50850">
    <property type="entry name" value="MFS"/>
    <property type="match status" value="1"/>
</dbReference>
<dbReference type="Pfam" id="PF07690">
    <property type="entry name" value="MFS_1"/>
    <property type="match status" value="1"/>
</dbReference>
<comment type="subcellular location">
    <subcellularLocation>
        <location evidence="1">Cell membrane</location>
        <topology evidence="1">Multi-pass membrane protein</topology>
    </subcellularLocation>
</comment>
<evidence type="ECO:0000313" key="8">
    <source>
        <dbReference type="EMBL" id="KIQ00267.1"/>
    </source>
</evidence>
<dbReference type="EMBL" id="JXQW01000029">
    <property type="protein sequence ID" value="KIQ00267.1"/>
    <property type="molecule type" value="Genomic_DNA"/>
</dbReference>
<name>A0A0D0KLF9_9PSED</name>
<feature type="domain" description="Major facilitator superfamily (MFS) profile" evidence="7">
    <location>
        <begin position="1"/>
        <end position="378"/>
    </location>
</feature>
<dbReference type="Proteomes" id="UP000032068">
    <property type="component" value="Unassembled WGS sequence"/>
</dbReference>
<keyword evidence="2" id="KW-1003">Cell membrane</keyword>
<keyword evidence="5 6" id="KW-0472">Membrane</keyword>
<protein>
    <submittedName>
        <fullName evidence="8">Arabinose ABC transporter permease</fullName>
    </submittedName>
</protein>
<dbReference type="SUPFAM" id="SSF103473">
    <property type="entry name" value="MFS general substrate transporter"/>
    <property type="match status" value="1"/>
</dbReference>
<evidence type="ECO:0000256" key="1">
    <source>
        <dbReference type="ARBA" id="ARBA00004651"/>
    </source>
</evidence>
<dbReference type="InterPro" id="IPR011701">
    <property type="entry name" value="MFS"/>
</dbReference>
<comment type="caution">
    <text evidence="8">The sequence shown here is derived from an EMBL/GenBank/DDBJ whole genome shotgun (WGS) entry which is preliminary data.</text>
</comment>
<feature type="transmembrane region" description="Helical" evidence="6">
    <location>
        <begin position="38"/>
        <end position="59"/>
    </location>
</feature>
<evidence type="ECO:0000313" key="9">
    <source>
        <dbReference type="Proteomes" id="UP000032068"/>
    </source>
</evidence>
<keyword evidence="4 6" id="KW-1133">Transmembrane helix</keyword>
<evidence type="ECO:0000256" key="6">
    <source>
        <dbReference type="SAM" id="Phobius"/>
    </source>
</evidence>
<feature type="transmembrane region" description="Helical" evidence="6">
    <location>
        <begin position="154"/>
        <end position="174"/>
    </location>
</feature>
<evidence type="ECO:0000256" key="3">
    <source>
        <dbReference type="ARBA" id="ARBA00022692"/>
    </source>
</evidence>